<feature type="region of interest" description="Disordered" evidence="1">
    <location>
        <begin position="60"/>
        <end position="83"/>
    </location>
</feature>
<sequence length="250" mass="27129">MTFVMQRMDHGADIQFGLFGDGIARQRGTLHAGFMPSAGLGRFERIADASIGEMPGLVFSGQPFPTPATGNDESGDRPRSSSALADAVGDTEFFVADGVAVRPLALHTYAIDKALQALDDCLSEKLAALGVPQAVLDRTETSARPVDIDQWAAEIQKNYPAEALRSRYDGPVPVRLVIDPQGRPTHCHVLNQMTAKVLREAACSALLQYGRFEPARDAEGEPLPGLLRTSIQYELKNWPPVDAHGMKVYE</sequence>
<dbReference type="SUPFAM" id="SSF74653">
    <property type="entry name" value="TolA/TonB C-terminal domain"/>
    <property type="match status" value="1"/>
</dbReference>
<gene>
    <name evidence="3" type="ORF">Q9K01_13315</name>
</gene>
<evidence type="ECO:0000259" key="2">
    <source>
        <dbReference type="PROSITE" id="PS52015"/>
    </source>
</evidence>
<evidence type="ECO:0000256" key="1">
    <source>
        <dbReference type="SAM" id="MobiDB-lite"/>
    </source>
</evidence>
<dbReference type="InterPro" id="IPR037682">
    <property type="entry name" value="TonB_C"/>
</dbReference>
<name>A0ABT9HB94_9SPHN</name>
<proteinExistence type="predicted"/>
<dbReference type="Gene3D" id="3.30.1150.10">
    <property type="match status" value="1"/>
</dbReference>
<feature type="domain" description="TonB C-terminal" evidence="2">
    <location>
        <begin position="144"/>
        <end position="242"/>
    </location>
</feature>
<dbReference type="RefSeq" id="WP_305930610.1">
    <property type="nucleotide sequence ID" value="NZ_JAVAIL010000005.1"/>
</dbReference>
<dbReference type="PROSITE" id="PS52015">
    <property type="entry name" value="TONB_CTD"/>
    <property type="match status" value="1"/>
</dbReference>
<dbReference type="EMBL" id="JAVAIL010000005">
    <property type="protein sequence ID" value="MDP4540606.1"/>
    <property type="molecule type" value="Genomic_DNA"/>
</dbReference>
<dbReference type="Proteomes" id="UP001235664">
    <property type="component" value="Unassembled WGS sequence"/>
</dbReference>
<evidence type="ECO:0000313" key="4">
    <source>
        <dbReference type="Proteomes" id="UP001235664"/>
    </source>
</evidence>
<reference evidence="3 4" key="1">
    <citation type="submission" date="2023-08" db="EMBL/GenBank/DDBJ databases">
        <title>genomic of DY56.</title>
        <authorList>
            <person name="Wang Y."/>
        </authorList>
    </citation>
    <scope>NUCLEOTIDE SEQUENCE [LARGE SCALE GENOMIC DNA]</scope>
    <source>
        <strain evidence="3 4">DY56-A-20</strain>
    </source>
</reference>
<keyword evidence="4" id="KW-1185">Reference proteome</keyword>
<dbReference type="Pfam" id="PF03544">
    <property type="entry name" value="TonB_C"/>
    <property type="match status" value="1"/>
</dbReference>
<organism evidence="3 4">
    <name type="scientific">Qipengyuania benthica</name>
    <dbReference type="NCBI Taxonomy" id="3067651"/>
    <lineage>
        <taxon>Bacteria</taxon>
        <taxon>Pseudomonadati</taxon>
        <taxon>Pseudomonadota</taxon>
        <taxon>Alphaproteobacteria</taxon>
        <taxon>Sphingomonadales</taxon>
        <taxon>Erythrobacteraceae</taxon>
        <taxon>Qipengyuania</taxon>
    </lineage>
</organism>
<evidence type="ECO:0000313" key="3">
    <source>
        <dbReference type="EMBL" id="MDP4540606.1"/>
    </source>
</evidence>
<comment type="caution">
    <text evidence="3">The sequence shown here is derived from an EMBL/GenBank/DDBJ whole genome shotgun (WGS) entry which is preliminary data.</text>
</comment>
<protein>
    <submittedName>
        <fullName evidence="3">Energy transducer TonB</fullName>
    </submittedName>
</protein>
<accession>A0ABT9HB94</accession>